<dbReference type="Pfam" id="PF00702">
    <property type="entry name" value="Hydrolase"/>
    <property type="match status" value="1"/>
</dbReference>
<name>A0A942T7Y9_9BACI</name>
<dbReference type="SFLD" id="SFLDG01129">
    <property type="entry name" value="C1.5:_HAD__Beta-PGM__Phosphata"/>
    <property type="match status" value="1"/>
</dbReference>
<sequence length="235" mass="26700">MRYDIIFFDIDDTLFDFGKTEQNALHKAFTDFGLPSGMQDYRPHYKEISKVLWGELEQGLITLAELGVERFKRLFVEYNLSIDAERFNQIYLGYLGEGSHLVPGAFEVCTSLNECRLAVITNGFGQVQKSRIAGSPLSHAFEEVIISEEAGYQKPHTGIFDYAFSKLQITNKERVLMVGDSLTSDIQGGINYGIDTCWFNPNYKDNNIGIKPTYEIRELTDLLKIVGQKQAMLIK</sequence>
<evidence type="ECO:0000313" key="2">
    <source>
        <dbReference type="EMBL" id="MCH6269523.1"/>
    </source>
</evidence>
<proteinExistence type="predicted"/>
<dbReference type="SUPFAM" id="SSF56784">
    <property type="entry name" value="HAD-like"/>
    <property type="match status" value="1"/>
</dbReference>
<dbReference type="InterPro" id="IPR011951">
    <property type="entry name" value="HAD-SF_hydro_IA_YjjG/PynA"/>
</dbReference>
<dbReference type="EMBL" id="JAGYPE020000109">
    <property type="protein sequence ID" value="MCH6269523.1"/>
    <property type="molecule type" value="Genomic_DNA"/>
</dbReference>
<dbReference type="GO" id="GO:0008253">
    <property type="term" value="F:5'-nucleotidase activity"/>
    <property type="evidence" value="ECO:0007669"/>
    <property type="project" value="InterPro"/>
</dbReference>
<dbReference type="AlphaFoldDB" id="A0A942T7Y9"/>
<evidence type="ECO:0000313" key="1">
    <source>
        <dbReference type="EMBL" id="MBS4186601.1"/>
    </source>
</evidence>
<dbReference type="Gene3D" id="3.40.50.1000">
    <property type="entry name" value="HAD superfamily/HAD-like"/>
    <property type="match status" value="1"/>
</dbReference>
<dbReference type="InterPro" id="IPR023214">
    <property type="entry name" value="HAD_sf"/>
</dbReference>
<protein>
    <submittedName>
        <fullName evidence="1">YjjG family noncanonical pyrimidine nucleotidase</fullName>
    </submittedName>
</protein>
<dbReference type="PANTHER" id="PTHR47478:SF1">
    <property type="entry name" value="PYRIMIDINE 5'-NUCLEOTIDASE YJJG"/>
    <property type="match status" value="1"/>
</dbReference>
<evidence type="ECO:0000313" key="3">
    <source>
        <dbReference type="Proteomes" id="UP000677265"/>
    </source>
</evidence>
<gene>
    <name evidence="2" type="ORF">KHB02_028735</name>
    <name evidence="1" type="ORF">KHB02_35125</name>
</gene>
<dbReference type="NCBIfam" id="TIGR02254">
    <property type="entry name" value="YjjG_YfnB"/>
    <property type="match status" value="1"/>
</dbReference>
<dbReference type="CDD" id="cd04305">
    <property type="entry name" value="HAD_Neu5Ac-Pase_like"/>
    <property type="match status" value="1"/>
</dbReference>
<keyword evidence="3" id="KW-1185">Reference proteome</keyword>
<dbReference type="InterPro" id="IPR006439">
    <property type="entry name" value="HAD-SF_hydro_IA"/>
</dbReference>
<dbReference type="InterPro" id="IPR036412">
    <property type="entry name" value="HAD-like_sf"/>
</dbReference>
<accession>A0A942T7Y9</accession>
<dbReference type="Gene3D" id="1.10.150.240">
    <property type="entry name" value="Putative phosphatase, domain 2"/>
    <property type="match status" value="1"/>
</dbReference>
<dbReference type="EMBL" id="JAGYPE010000007">
    <property type="protein sequence ID" value="MBS4186601.1"/>
    <property type="molecule type" value="Genomic_DNA"/>
</dbReference>
<dbReference type="SFLD" id="SFLDS00003">
    <property type="entry name" value="Haloacid_Dehalogenase"/>
    <property type="match status" value="1"/>
</dbReference>
<dbReference type="SFLD" id="SFLDG01135">
    <property type="entry name" value="C1.5.6:_HAD__Beta-PGM__Phospha"/>
    <property type="match status" value="1"/>
</dbReference>
<dbReference type="InterPro" id="IPR023198">
    <property type="entry name" value="PGP-like_dom2"/>
</dbReference>
<dbReference type="InterPro" id="IPR052550">
    <property type="entry name" value="Pyrimidine_5'-ntase_YjjG"/>
</dbReference>
<dbReference type="NCBIfam" id="NF006976">
    <property type="entry name" value="PRK09449.1"/>
    <property type="match status" value="1"/>
</dbReference>
<dbReference type="Proteomes" id="UP000677265">
    <property type="component" value="Unassembled WGS sequence"/>
</dbReference>
<organism evidence="1">
    <name type="scientific">Neobacillus citreus</name>
    <dbReference type="NCBI Taxonomy" id="2833578"/>
    <lineage>
        <taxon>Bacteria</taxon>
        <taxon>Bacillati</taxon>
        <taxon>Bacillota</taxon>
        <taxon>Bacilli</taxon>
        <taxon>Bacillales</taxon>
        <taxon>Bacillaceae</taxon>
        <taxon>Neobacillus</taxon>
    </lineage>
</organism>
<dbReference type="PANTHER" id="PTHR47478">
    <property type="match status" value="1"/>
</dbReference>
<comment type="caution">
    <text evidence="1">The sequence shown here is derived from an EMBL/GenBank/DDBJ whole genome shotgun (WGS) entry which is preliminary data.</text>
</comment>
<reference evidence="1" key="1">
    <citation type="submission" date="2021-05" db="EMBL/GenBank/DDBJ databases">
        <title>Novel Bacillus species.</title>
        <authorList>
            <person name="Liu G."/>
        </authorList>
    </citation>
    <scope>NUCLEOTIDE SEQUENCE</scope>
    <source>
        <strain evidence="1 3">FJAT-50051</strain>
    </source>
</reference>
<dbReference type="RefSeq" id="WP_213146393.1">
    <property type="nucleotide sequence ID" value="NZ_JAGYPE020000109.1"/>
</dbReference>
<dbReference type="NCBIfam" id="TIGR01549">
    <property type="entry name" value="HAD-SF-IA-v1"/>
    <property type="match status" value="1"/>
</dbReference>